<evidence type="ECO:0000313" key="11">
    <source>
        <dbReference type="Proteomes" id="UP000030744"/>
    </source>
</evidence>
<evidence type="ECO:0000256" key="5">
    <source>
        <dbReference type="ARBA" id="ARBA00023054"/>
    </source>
</evidence>
<keyword evidence="2" id="KW-0963">Cytoplasm</keyword>
<name>U6JWG8_9EIME</name>
<keyword evidence="11" id="KW-1185">Reference proteome</keyword>
<dbReference type="PANTHER" id="PTHR14885">
    <property type="entry name" value="CILIA- AND FLAGELLA-ASSOCIATED PROTEIN 43-RELATED"/>
    <property type="match status" value="1"/>
</dbReference>
<keyword evidence="5 8" id="KW-0175">Coiled coil</keyword>
<evidence type="ECO:0000256" key="1">
    <source>
        <dbReference type="ARBA" id="ARBA00004430"/>
    </source>
</evidence>
<comment type="subcellular location">
    <subcellularLocation>
        <location evidence="1">Cytoplasm</location>
        <location evidence="1">Cytoskeleton</location>
        <location evidence="1">Cilium axoneme</location>
    </subcellularLocation>
</comment>
<feature type="region of interest" description="Disordered" evidence="9">
    <location>
        <begin position="723"/>
        <end position="747"/>
    </location>
</feature>
<feature type="region of interest" description="Disordered" evidence="9">
    <location>
        <begin position="533"/>
        <end position="588"/>
    </location>
</feature>
<evidence type="ECO:0000256" key="2">
    <source>
        <dbReference type="ARBA" id="ARBA00022490"/>
    </source>
</evidence>
<feature type="coiled-coil region" evidence="8">
    <location>
        <begin position="1742"/>
        <end position="1769"/>
    </location>
</feature>
<dbReference type="SMART" id="SM00320">
    <property type="entry name" value="WD40"/>
    <property type="match status" value="2"/>
</dbReference>
<dbReference type="SUPFAM" id="SSF50978">
    <property type="entry name" value="WD40 repeat-like"/>
    <property type="match status" value="1"/>
</dbReference>
<feature type="region of interest" description="Disordered" evidence="9">
    <location>
        <begin position="171"/>
        <end position="190"/>
    </location>
</feature>
<evidence type="ECO:0000256" key="3">
    <source>
        <dbReference type="ARBA" id="ARBA00022574"/>
    </source>
</evidence>
<reference evidence="10" key="2">
    <citation type="submission" date="2013-10" db="EMBL/GenBank/DDBJ databases">
        <authorList>
            <person name="Aslett M."/>
        </authorList>
    </citation>
    <scope>NUCLEOTIDE SEQUENCE [LARGE SCALE GENOMIC DNA]</scope>
    <source>
        <strain evidence="10">Houghton</strain>
    </source>
</reference>
<keyword evidence="4" id="KW-0677">Repeat</keyword>
<keyword evidence="3" id="KW-0853">WD repeat</keyword>
<feature type="compositionally biased region" description="Polar residues" evidence="9">
    <location>
        <begin position="574"/>
        <end position="585"/>
    </location>
</feature>
<evidence type="ECO:0000256" key="6">
    <source>
        <dbReference type="ARBA" id="ARBA00023212"/>
    </source>
</evidence>
<dbReference type="PANTHER" id="PTHR14885:SF3">
    <property type="entry name" value="CILIA- AND FLAGELLA-ASSOCIATED PROTEIN 44"/>
    <property type="match status" value="1"/>
</dbReference>
<evidence type="ECO:0000256" key="8">
    <source>
        <dbReference type="SAM" id="Coils"/>
    </source>
</evidence>
<evidence type="ECO:0000256" key="4">
    <source>
        <dbReference type="ARBA" id="ARBA00022737"/>
    </source>
</evidence>
<feature type="coiled-coil region" evidence="8">
    <location>
        <begin position="1670"/>
        <end position="1697"/>
    </location>
</feature>
<proteinExistence type="predicted"/>
<feature type="coiled-coil region" evidence="8">
    <location>
        <begin position="1155"/>
        <end position="1201"/>
    </location>
</feature>
<feature type="coiled-coil region" evidence="8">
    <location>
        <begin position="1595"/>
        <end position="1622"/>
    </location>
</feature>
<evidence type="ECO:0000256" key="7">
    <source>
        <dbReference type="ARBA" id="ARBA00023273"/>
    </source>
</evidence>
<gene>
    <name evidence="10" type="ORF">EMH_0019680</name>
</gene>
<dbReference type="GeneID" id="25376877"/>
<dbReference type="InterPro" id="IPR001680">
    <property type="entry name" value="WD40_rpt"/>
</dbReference>
<dbReference type="GO" id="GO:0005930">
    <property type="term" value="C:axoneme"/>
    <property type="evidence" value="ECO:0007669"/>
    <property type="project" value="UniProtKB-SubCell"/>
</dbReference>
<feature type="region of interest" description="Disordered" evidence="9">
    <location>
        <begin position="1232"/>
        <end position="1251"/>
    </location>
</feature>
<dbReference type="Gene3D" id="2.130.10.10">
    <property type="entry name" value="YVTN repeat-like/Quinoprotein amine dehydrogenase"/>
    <property type="match status" value="1"/>
</dbReference>
<feature type="region of interest" description="Disordered" evidence="9">
    <location>
        <begin position="453"/>
        <end position="498"/>
    </location>
</feature>
<keyword evidence="6" id="KW-0206">Cytoskeleton</keyword>
<dbReference type="OrthoDB" id="1935234at2759"/>
<dbReference type="InterPro" id="IPR015943">
    <property type="entry name" value="WD40/YVTN_repeat-like_dom_sf"/>
</dbReference>
<organism evidence="10 11">
    <name type="scientific">Eimeria mitis</name>
    <dbReference type="NCBI Taxonomy" id="44415"/>
    <lineage>
        <taxon>Eukaryota</taxon>
        <taxon>Sar</taxon>
        <taxon>Alveolata</taxon>
        <taxon>Apicomplexa</taxon>
        <taxon>Conoidasida</taxon>
        <taxon>Coccidia</taxon>
        <taxon>Eucoccidiorida</taxon>
        <taxon>Eimeriorina</taxon>
        <taxon>Eimeriidae</taxon>
        <taxon>Eimeria</taxon>
    </lineage>
</organism>
<evidence type="ECO:0000256" key="9">
    <source>
        <dbReference type="SAM" id="MobiDB-lite"/>
    </source>
</evidence>
<feature type="compositionally biased region" description="Acidic residues" evidence="9">
    <location>
        <begin position="542"/>
        <end position="555"/>
    </location>
</feature>
<dbReference type="Proteomes" id="UP000030744">
    <property type="component" value="Unassembled WGS sequence"/>
</dbReference>
<reference evidence="10" key="1">
    <citation type="submission" date="2013-10" db="EMBL/GenBank/DDBJ databases">
        <title>Genomic analysis of the causative agents of coccidiosis in chickens.</title>
        <authorList>
            <person name="Reid A.J."/>
            <person name="Blake D."/>
            <person name="Billington K."/>
            <person name="Browne H."/>
            <person name="Dunn M."/>
            <person name="Hung S."/>
            <person name="Kawahara F."/>
            <person name="Miranda-Saavedra D."/>
            <person name="Mourier T."/>
            <person name="Nagra H."/>
            <person name="Otto T.D."/>
            <person name="Rawlings N."/>
            <person name="Sanchez A."/>
            <person name="Sanders M."/>
            <person name="Subramaniam C."/>
            <person name="Tay Y."/>
            <person name="Dear P."/>
            <person name="Doerig C."/>
            <person name="Gruber A."/>
            <person name="Parkinson J."/>
            <person name="Shirley M."/>
            <person name="Wan K.L."/>
            <person name="Berriman M."/>
            <person name="Tomley F."/>
            <person name="Pain A."/>
        </authorList>
    </citation>
    <scope>NUCLEOTIDE SEQUENCE [LARGE SCALE GENOMIC DNA]</scope>
    <source>
        <strain evidence="10">Houghton</strain>
    </source>
</reference>
<feature type="region of interest" description="Disordered" evidence="9">
    <location>
        <begin position="89"/>
        <end position="146"/>
    </location>
</feature>
<dbReference type="EMBL" id="HG681745">
    <property type="protein sequence ID" value="CDJ29126.1"/>
    <property type="molecule type" value="Genomic_DNA"/>
</dbReference>
<feature type="compositionally biased region" description="Polar residues" evidence="9">
    <location>
        <begin position="89"/>
        <end position="103"/>
    </location>
</feature>
<sequence length="1800" mass="197723">MSNSNSVQYPVATTHTGGQDLARQQVLIVDIAVDNDHELIAVCGRSIGKPASIYVYSSRTFERVRLCKAFSERGFSAASFRGKFSSAGTEASTFKQNSNTSKSFGDGALQAEGDSTPQNTIKQDENDEINATESSSGEVAAGGSAGGDALEEELYDSEQVPLLAVVGGSSVVHSEAPHTQQETQGEPAQFDKQPVLCHRRTISSMFRDPRNAAHIVSAGDDGQIKWWATHDVLEAVSYMTEESTIAVPVVRAFTMPDEMPIKRVLPHRQWQNQIRCVSVMPRTRQTNCPLFLFGSSDGVVRLCSASKKGTHLLMAIKTHACAVVHLAVDPTGQCLAVLGDDGVLLLLKLTQCHQREKQIGTEQDVEDLEDSHCVESRWQAEPLGFTTTPEPLSRLVWEHPLLLLGLAGDAALLVLTGLGQLHTQPGKNATTVPGSVGLVAGTNALCVGQKASVGDANGNGPSSEDSSDYTGDDGAQDEESDSADQDAENGAPLPQRDSALSIAEDPLDLTGALFFRQGQRIDVKIPTSVLRSIVPDGKDPREEEELNGSDSEADDASDHDTISSVASREAQPRGASSNGSLTEQSAAADETRRVLAAAMKQEQRRRAAAAAAAAAAARLTAITIARQLGDANRLALVAAAQSGAWWRCEFEYDIIHCRCKEGLGSEREADTDGPAKAEEDRIEAQNALRCGLTQQAEKHQQQQQFLRRLLMLDATTYDGQSANEMDAASNEPTSKKTKEPKPPCPRPVLINNILQVVSDEYDSIGASAGSAALSGPESLSPTDAVKDILQPEEPTITDLIARLTALPGINTQEMMMELILREDLLHNDEAEAARSLDKIERQIHDAAEQQQAMISMLARLFGGALEAVRVAGISEDLCEFLQDIQRLETAGQAQCTAGGAADMQAILEACRDKELRHLLLPEETAVSYTPSSTRRLTVEPEATKISRTQEVEVPGICNGPGSLVALTLQSEEFTGTPGAAPSTGPRRQRMLEMAALLKAQPKEELANAQDEQRIAETIKNLNACNLTASGTLSRKSLPGAEQKLADRRRADLTVRAFECMRAYDNRTMASRKKKQMVELAEWAAAKANSFNRRVKVLSQMRKELLRASDCILREISEALQAAELEGSAEFSQVQSLAQMVESATVEDQSDGSLWSISKEQLIDSLEGRLKQLNNTGALFESVAAKAEIEDIKAALAEARRRPGEFIVSFEHLHPAAHTRITKEPEAYFADVPGDRIDTSTERSTSAASDEDQKLKERLLDLIHSLRRCEISQSSTVQTALNLQECSKIYEHYYVDEPVNSGSLPPTFKSWAELQTLEIQLQANRSIQTVKNAVFTFDQEVRELLKDRTAVHQQLLLARLKQLEQLQELTIIETVEPRNVRLQQDLSSEQKECHQVNSRLEALAASISERRQGIESCRVVHKTAKLSASPHGGDAEASDLEDEVDEAEQLQGNSGDVEEDICPLGCDMAIYEALLEFRDQKTANDATLTVHQRELDELKREYAKVQGIQKQHAARYKSVEAAIHKFLRELQSSLNELETVVPLRASQIKCLSSAEETWQLPDKLDSAVIFSNEGFAALRQQVAELQHETTIVADDLKQLKRLLASAQRENKQSSQRLATLRATFKAVELVRFGASLTLEQVEAAAVAAGHEDNQARSDPIRPAFEKDMEMVAVKQAQLKDQQQQYMQLKQKLRAITKRHTELLHRFALARESDSMLTQQLQGEKRHHNTSDDGTFARMRLDELRRLKEMLKKSEIEIERLQALVVRMKTKGKLVHVAYMLFGCAHVDPSILWRRDPGVLRE</sequence>
<feature type="compositionally biased region" description="Low complexity" evidence="9">
    <location>
        <begin position="131"/>
        <end position="142"/>
    </location>
</feature>
<dbReference type="RefSeq" id="XP_013351700.1">
    <property type="nucleotide sequence ID" value="XM_013496246.1"/>
</dbReference>
<dbReference type="InterPro" id="IPR036322">
    <property type="entry name" value="WD40_repeat_dom_sf"/>
</dbReference>
<accession>U6JWG8</accession>
<feature type="compositionally biased region" description="Acidic residues" evidence="9">
    <location>
        <begin position="465"/>
        <end position="487"/>
    </location>
</feature>
<dbReference type="VEuPathDB" id="ToxoDB:EMH_0019680"/>
<feature type="compositionally biased region" description="Polar residues" evidence="9">
    <location>
        <begin position="177"/>
        <end position="186"/>
    </location>
</feature>
<evidence type="ECO:0000313" key="10">
    <source>
        <dbReference type="EMBL" id="CDJ29126.1"/>
    </source>
</evidence>
<keyword evidence="7" id="KW-0966">Cell projection</keyword>
<protein>
    <submittedName>
        <fullName evidence="10">WD domain-containing protein, putative</fullName>
    </submittedName>
</protein>